<evidence type="ECO:0000313" key="6">
    <source>
        <dbReference type="EMBL" id="MBV7255661.1"/>
    </source>
</evidence>
<evidence type="ECO:0000256" key="4">
    <source>
        <dbReference type="SAM" id="Phobius"/>
    </source>
</evidence>
<accession>A0ABS6SCM6</accession>
<keyword evidence="4" id="KW-1133">Transmembrane helix</keyword>
<dbReference type="SMART" id="SM00563">
    <property type="entry name" value="PlsC"/>
    <property type="match status" value="1"/>
</dbReference>
<dbReference type="GO" id="GO:0016746">
    <property type="term" value="F:acyltransferase activity"/>
    <property type="evidence" value="ECO:0007669"/>
    <property type="project" value="UniProtKB-KW"/>
</dbReference>
<dbReference type="Pfam" id="PF01553">
    <property type="entry name" value="Acyltransferase"/>
    <property type="match status" value="1"/>
</dbReference>
<protein>
    <submittedName>
        <fullName evidence="6">1-acyl-sn-glycerol-3-phosphate acyltransferase</fullName>
    </submittedName>
</protein>
<dbReference type="InterPro" id="IPR002123">
    <property type="entry name" value="Plipid/glycerol_acylTrfase"/>
</dbReference>
<keyword evidence="3 6" id="KW-0012">Acyltransferase</keyword>
<keyword evidence="4" id="KW-0472">Membrane</keyword>
<evidence type="ECO:0000313" key="7">
    <source>
        <dbReference type="Proteomes" id="UP000722336"/>
    </source>
</evidence>
<reference evidence="6 7" key="1">
    <citation type="submission" date="2021-04" db="EMBL/GenBank/DDBJ databases">
        <authorList>
            <person name="Pira H."/>
            <person name="Risdian C."/>
            <person name="Wink J."/>
        </authorList>
    </citation>
    <scope>NUCLEOTIDE SEQUENCE [LARGE SCALE GENOMIC DNA]</scope>
    <source>
        <strain evidence="6 7">WHA3</strain>
    </source>
</reference>
<dbReference type="EMBL" id="JAGSPA010000001">
    <property type="protein sequence ID" value="MBV7255661.1"/>
    <property type="molecule type" value="Genomic_DNA"/>
</dbReference>
<keyword evidence="2" id="KW-0808">Transferase</keyword>
<dbReference type="Proteomes" id="UP000722336">
    <property type="component" value="Unassembled WGS sequence"/>
</dbReference>
<gene>
    <name evidence="6" type="ORF">KCG44_02545</name>
</gene>
<dbReference type="PANTHER" id="PTHR10434:SF11">
    <property type="entry name" value="1-ACYL-SN-GLYCEROL-3-PHOSPHATE ACYLTRANSFERASE"/>
    <property type="match status" value="1"/>
</dbReference>
<sequence>MILIRNILFSILFYGGSVIFVIIAGVRICISRRQGHKGAAMWSQYVIWIARHVLGIRFQVTGEIPSGAVIVAAKHQSNLETLALPSLFPWPAVVMKAELRRIPIWGWIAARHGSLFVDRNAGSSAMRAMLRAGEQAKAEMRQIVIFPEGTRTPEGEAPPLRPGIAGLYRLLKLPVVPVALSSAHVWPRSGLKRPGVARVHFLPLIPTGLKRDEFETRLHEAINRKPE</sequence>
<feature type="transmembrane region" description="Helical" evidence="4">
    <location>
        <begin position="6"/>
        <end position="30"/>
    </location>
</feature>
<comment type="pathway">
    <text evidence="1">Lipid metabolism.</text>
</comment>
<name>A0ABS6SCM6_9SPHN</name>
<feature type="domain" description="Phospholipid/glycerol acyltransferase" evidence="5">
    <location>
        <begin position="69"/>
        <end position="183"/>
    </location>
</feature>
<comment type="caution">
    <text evidence="6">The sequence shown here is derived from an EMBL/GenBank/DDBJ whole genome shotgun (WGS) entry which is preliminary data.</text>
</comment>
<keyword evidence="7" id="KW-1185">Reference proteome</keyword>
<organism evidence="6 7">
    <name type="scientific">Pacificimonas pallii</name>
    <dbReference type="NCBI Taxonomy" id="2827236"/>
    <lineage>
        <taxon>Bacteria</taxon>
        <taxon>Pseudomonadati</taxon>
        <taxon>Pseudomonadota</taxon>
        <taxon>Alphaproteobacteria</taxon>
        <taxon>Sphingomonadales</taxon>
        <taxon>Sphingosinicellaceae</taxon>
        <taxon>Pacificimonas</taxon>
    </lineage>
</organism>
<dbReference type="PANTHER" id="PTHR10434">
    <property type="entry name" value="1-ACYL-SN-GLYCEROL-3-PHOSPHATE ACYLTRANSFERASE"/>
    <property type="match status" value="1"/>
</dbReference>
<evidence type="ECO:0000259" key="5">
    <source>
        <dbReference type="SMART" id="SM00563"/>
    </source>
</evidence>
<proteinExistence type="predicted"/>
<evidence type="ECO:0000256" key="1">
    <source>
        <dbReference type="ARBA" id="ARBA00005189"/>
    </source>
</evidence>
<evidence type="ECO:0000256" key="3">
    <source>
        <dbReference type="ARBA" id="ARBA00023315"/>
    </source>
</evidence>
<dbReference type="RefSeq" id="WP_218444015.1">
    <property type="nucleotide sequence ID" value="NZ_JAGSPA010000001.1"/>
</dbReference>
<keyword evidence="4" id="KW-0812">Transmembrane</keyword>
<dbReference type="CDD" id="cd07989">
    <property type="entry name" value="LPLAT_AGPAT-like"/>
    <property type="match status" value="1"/>
</dbReference>
<evidence type="ECO:0000256" key="2">
    <source>
        <dbReference type="ARBA" id="ARBA00022679"/>
    </source>
</evidence>